<dbReference type="OrthoDB" id="2250022at2759"/>
<reference evidence="4" key="1">
    <citation type="journal article" date="2015" name="PLoS Genet.">
        <title>Genome Sequence and Transcriptome Analyses of Chrysochromulina tobin: Metabolic Tools for Enhanced Algal Fitness in the Prominent Order Prymnesiales (Haptophyceae).</title>
        <authorList>
            <person name="Hovde B.T."/>
            <person name="Deodato C.R."/>
            <person name="Hunsperger H.M."/>
            <person name="Ryken S.A."/>
            <person name="Yost W."/>
            <person name="Jha R.K."/>
            <person name="Patterson J."/>
            <person name="Monnat R.J. Jr."/>
            <person name="Barlow S.B."/>
            <person name="Starkenburg S.R."/>
            <person name="Cattolico R.A."/>
        </authorList>
    </citation>
    <scope>NUCLEOTIDE SEQUENCE</scope>
    <source>
        <strain evidence="4">CCMP291</strain>
    </source>
</reference>
<keyword evidence="1" id="KW-0472">Membrane</keyword>
<comment type="caution">
    <text evidence="3">The sequence shown here is derived from an EMBL/GenBank/DDBJ whole genome shotgun (WGS) entry which is preliminary data.</text>
</comment>
<accession>A0A0M0JE46</accession>
<evidence type="ECO:0008006" key="5">
    <source>
        <dbReference type="Google" id="ProtNLM"/>
    </source>
</evidence>
<name>A0A0M0JE46_9EUKA</name>
<keyword evidence="1" id="KW-1133">Transmembrane helix</keyword>
<feature type="transmembrane region" description="Helical" evidence="1">
    <location>
        <begin position="30"/>
        <end position="48"/>
    </location>
</feature>
<gene>
    <name evidence="3" type="ORF">Ctob_007491</name>
</gene>
<dbReference type="SUPFAM" id="SSF103473">
    <property type="entry name" value="MFS general substrate transporter"/>
    <property type="match status" value="1"/>
</dbReference>
<feature type="chain" id="PRO_5005601779" description="Major facilitator superfamily (MFS) profile domain-containing protein" evidence="2">
    <location>
        <begin position="21"/>
        <end position="120"/>
    </location>
</feature>
<feature type="signal peptide" evidence="2">
    <location>
        <begin position="1"/>
        <end position="20"/>
    </location>
</feature>
<feature type="transmembrane region" description="Helical" evidence="1">
    <location>
        <begin position="91"/>
        <end position="109"/>
    </location>
</feature>
<proteinExistence type="predicted"/>
<evidence type="ECO:0000256" key="2">
    <source>
        <dbReference type="SAM" id="SignalP"/>
    </source>
</evidence>
<evidence type="ECO:0000256" key="1">
    <source>
        <dbReference type="SAM" id="Phobius"/>
    </source>
</evidence>
<evidence type="ECO:0000313" key="3">
    <source>
        <dbReference type="EMBL" id="KOO24632.1"/>
    </source>
</evidence>
<organism evidence="3 4">
    <name type="scientific">Chrysochromulina tobinii</name>
    <dbReference type="NCBI Taxonomy" id="1460289"/>
    <lineage>
        <taxon>Eukaryota</taxon>
        <taxon>Haptista</taxon>
        <taxon>Haptophyta</taxon>
        <taxon>Prymnesiophyceae</taxon>
        <taxon>Prymnesiales</taxon>
        <taxon>Chrysochromulinaceae</taxon>
        <taxon>Chrysochromulina</taxon>
    </lineage>
</organism>
<protein>
    <recommendedName>
        <fullName evidence="5">Major facilitator superfamily (MFS) profile domain-containing protein</fullName>
    </recommendedName>
</protein>
<evidence type="ECO:0000313" key="4">
    <source>
        <dbReference type="Proteomes" id="UP000037460"/>
    </source>
</evidence>
<dbReference type="AlphaFoldDB" id="A0A0M0JE46"/>
<keyword evidence="4" id="KW-1185">Reference proteome</keyword>
<keyword evidence="2" id="KW-0732">Signal</keyword>
<dbReference type="EMBL" id="JWZX01003072">
    <property type="protein sequence ID" value="KOO24632.1"/>
    <property type="molecule type" value="Genomic_DNA"/>
</dbReference>
<keyword evidence="1" id="KW-0812">Transmembrane</keyword>
<sequence>MGGPLLAMLVLALLSAGVGGVLLSRDEAEALFIGAVGMSAFAAAGYGCGAQDISARLASLLYGATSVFAVIAGASGQYFTGWLLDHYGRDFTPIFVLVVLIEAAGLVAWNRWWCSDRIFD</sequence>
<dbReference type="InterPro" id="IPR036259">
    <property type="entry name" value="MFS_trans_sf"/>
</dbReference>
<feature type="transmembrane region" description="Helical" evidence="1">
    <location>
        <begin position="60"/>
        <end position="79"/>
    </location>
</feature>
<dbReference type="Proteomes" id="UP000037460">
    <property type="component" value="Unassembled WGS sequence"/>
</dbReference>